<feature type="non-terminal residue" evidence="1">
    <location>
        <position position="58"/>
    </location>
</feature>
<evidence type="ECO:0000313" key="1">
    <source>
        <dbReference type="EMBL" id="SBQ43246.1"/>
    </source>
</evidence>
<feature type="non-terminal residue" evidence="1">
    <location>
        <position position="1"/>
    </location>
</feature>
<proteinExistence type="predicted"/>
<organism evidence="1">
    <name type="scientific">Nothobranchius kadleci</name>
    <name type="common">African annual killifish</name>
    <dbReference type="NCBI Taxonomy" id="1051664"/>
    <lineage>
        <taxon>Eukaryota</taxon>
        <taxon>Metazoa</taxon>
        <taxon>Chordata</taxon>
        <taxon>Craniata</taxon>
        <taxon>Vertebrata</taxon>
        <taxon>Euteleostomi</taxon>
        <taxon>Actinopterygii</taxon>
        <taxon>Neopterygii</taxon>
        <taxon>Teleostei</taxon>
        <taxon>Neoteleostei</taxon>
        <taxon>Acanthomorphata</taxon>
        <taxon>Ovalentaria</taxon>
        <taxon>Atherinomorphae</taxon>
        <taxon>Cyprinodontiformes</taxon>
        <taxon>Nothobranchiidae</taxon>
        <taxon>Nothobranchius</taxon>
    </lineage>
</organism>
<gene>
    <name evidence="1" type="primary">CR847511.1</name>
</gene>
<name>A0A1A8ECB1_NOTKA</name>
<dbReference type="AlphaFoldDB" id="A0A1A8ECB1"/>
<accession>A0A1A8ECB1</accession>
<reference evidence="1" key="2">
    <citation type="submission" date="2016-06" db="EMBL/GenBank/DDBJ databases">
        <title>The genome of a short-lived fish provides insights into sex chromosome evolution and the genetic control of aging.</title>
        <authorList>
            <person name="Reichwald K."/>
            <person name="Felder M."/>
            <person name="Petzold A."/>
            <person name="Koch P."/>
            <person name="Groth M."/>
            <person name="Platzer M."/>
        </authorList>
    </citation>
    <scope>NUCLEOTIDE SEQUENCE</scope>
    <source>
        <tissue evidence="1">Brain</tissue>
    </source>
</reference>
<protein>
    <submittedName>
        <fullName evidence="1">Uncharacterized protein</fullName>
    </submittedName>
</protein>
<reference evidence="1" key="1">
    <citation type="submission" date="2016-05" db="EMBL/GenBank/DDBJ databases">
        <authorList>
            <person name="Lavstsen T."/>
            <person name="Jespersen J.S."/>
        </authorList>
    </citation>
    <scope>NUCLEOTIDE SEQUENCE</scope>
    <source>
        <tissue evidence="1">Brain</tissue>
    </source>
</reference>
<dbReference type="EMBL" id="HAEA01014766">
    <property type="protein sequence ID" value="SBQ43246.1"/>
    <property type="molecule type" value="Transcribed_RNA"/>
</dbReference>
<sequence length="58" mass="6976">WAKESKIRDKVQIKTFLYMVNPKWIFLEVCVDYSIYDKMRNSGGKGNWDMITEDRLKS</sequence>